<dbReference type="InterPro" id="IPR013783">
    <property type="entry name" value="Ig-like_fold"/>
</dbReference>
<evidence type="ECO:0000259" key="10">
    <source>
        <dbReference type="Pfam" id="PF22902"/>
    </source>
</evidence>
<dbReference type="InterPro" id="IPR055073">
    <property type="entry name" value="NOMO1-like_9th"/>
</dbReference>
<dbReference type="Pfam" id="PF23141">
    <property type="entry name" value="Ig_NOMO"/>
    <property type="match status" value="1"/>
</dbReference>
<evidence type="ECO:0000256" key="7">
    <source>
        <dbReference type="SAM" id="MobiDB-lite"/>
    </source>
</evidence>
<comment type="subcellular location">
    <subcellularLocation>
        <location evidence="1">Endoplasmic reticulum membrane</location>
        <topology evidence="1">Single-pass type I membrane protein</topology>
    </subcellularLocation>
</comment>
<proteinExistence type="predicted"/>
<evidence type="ECO:0000256" key="3">
    <source>
        <dbReference type="ARBA" id="ARBA00022729"/>
    </source>
</evidence>
<evidence type="ECO:0000256" key="5">
    <source>
        <dbReference type="ARBA" id="ARBA00022989"/>
    </source>
</evidence>
<sequence>MHKRAIARTASSVIFFLLFSSFLIYSINAQTTIDGFIKTKDELKDTSFDYSTISIHLVNSKGYVKEKVEVSPESGFWLLPIYDEDDKSTYTLKAVSSNKALSIEPEGIEGNLKTLASKKNLDFYIVGYRITASGAIKVQQLDSEVLLEGAPVGVQVTLKKGNQAERKSTTKQDGALSFDQVLPGNYELVASHPELIFSSPSTSLTVNKDGSIHIGKPIVIGGFKAAGKVVLSSSIEGSDSDLPIAGVTVYLKKPTRINKEISLPCTKPSDPANGICVTTTDSNGSFEFKGLPVFVNGDYVVSAEYKKFNIDPAEISFKLASPNNVVIKRSFRVTGFSVRGQVLDAKDKPLAKAKLTIINKKTQKRKEKSTDNEGFFTLDDLNGNEVLDIQTEYMGFTFPKVSVSPLPSKTQMDSIKPTHVQLCGNLISDTPLSQKRQVILKVADQKLQTSTKNDFCFDVPVQKKATTTASLEVLPDSDQFNFHPLTFEFHNEPMKGLQIAQTFFKLDVQLKLKSAEKATVILLDKEKRKIAQQDTDTTTPVRFENLLPTRYTVRVEQQTVCWKSNSNEVIVDLRDKDQEILFEQIGYSITVRSSHEGVKLSSKLKSSTDKTVVTSLRKGMNSLCVPTHGVYELSIQESCFKFKDGNNYEYDTASPKVIDLEVSGYLIRGQINTPSNEKVVVHITNLDTPQEKSTVTASRGTNSLIYQYFTTTASESTFEIKPQSDTLLFFPQKRVFKITKEMIQSGKCIPEIPSFDGKEGRYISGSVSEKIKGVKISVNSGERVAYTDDNGTFKIGPLYDDAEYKLAAELEGYSFEQIQGNNFKAHKLASITVSTQLEGVLISIVSSKHRSNTIVPAEGKITVRNLLPDKYFVKATLKEYEFEPSSKYLELGQGKDEEIAFTYKKTGFSAFGSVKSIGNEPEPGVTIQAISKDSGEYEEVTTDQKGEFRLRGLKPNIRYYITVGNTQHNIERSSPKQIVIQKENNNDVFGNDFIIFKQTTLQFSGEVSLSSDISIQDNITVEIDLLTSSNAKQFKIISSQKLPLTNFFHFTLPVENYFRDDNTKFYIRVTSSGKAGKLNTVTHSIVGVKNIKEQNAQEENQRDKSSSAGAASLGSDIQVETLSSTKYHSLINFSLKPSEPSRSQTGSHDHIDQKPLFALVFILLVIAAYRYRSTIEGLLRK</sequence>
<feature type="signal peptide" evidence="8">
    <location>
        <begin position="1"/>
        <end position="29"/>
    </location>
</feature>
<keyword evidence="4" id="KW-0256">Endoplasmic reticulum</keyword>
<gene>
    <name evidence="13" type="ORF">C9374_006083</name>
</gene>
<feature type="domain" description="NOMO-like ninth beta-sandwich" evidence="10">
    <location>
        <begin position="760"/>
        <end position="825"/>
    </location>
</feature>
<dbReference type="PANTHER" id="PTHR23303">
    <property type="entry name" value="CARBOXYPEPTIDASE REGULATORY REGION-CONTAINING"/>
    <property type="match status" value="1"/>
</dbReference>
<evidence type="ECO:0000313" key="13">
    <source>
        <dbReference type="EMBL" id="KAG2381699.1"/>
    </source>
</evidence>
<accession>A0AA88GMI1</accession>
<organism evidence="13 14">
    <name type="scientific">Naegleria lovaniensis</name>
    <name type="common">Amoeba</name>
    <dbReference type="NCBI Taxonomy" id="51637"/>
    <lineage>
        <taxon>Eukaryota</taxon>
        <taxon>Discoba</taxon>
        <taxon>Heterolobosea</taxon>
        <taxon>Tetramitia</taxon>
        <taxon>Eutetramitia</taxon>
        <taxon>Vahlkampfiidae</taxon>
        <taxon>Naegleria</taxon>
    </lineage>
</organism>
<keyword evidence="5" id="KW-1133">Transmembrane helix</keyword>
<dbReference type="SUPFAM" id="SSF49464">
    <property type="entry name" value="Carboxypeptidase regulatory domain-like"/>
    <property type="match status" value="1"/>
</dbReference>
<name>A0AA88GMI1_NAELO</name>
<evidence type="ECO:0000259" key="12">
    <source>
        <dbReference type="Pfam" id="PF23141"/>
    </source>
</evidence>
<dbReference type="InterPro" id="IPR055075">
    <property type="entry name" value="NOMO-like_N"/>
</dbReference>
<evidence type="ECO:0000256" key="6">
    <source>
        <dbReference type="ARBA" id="ARBA00023136"/>
    </source>
</evidence>
<dbReference type="Gene3D" id="2.60.40.1120">
    <property type="entry name" value="Carboxypeptidase-like, regulatory domain"/>
    <property type="match status" value="1"/>
</dbReference>
<comment type="caution">
    <text evidence="13">The sequence shown here is derived from an EMBL/GenBank/DDBJ whole genome shotgun (WGS) entry which is preliminary data.</text>
</comment>
<dbReference type="Gene3D" id="2.60.40.10">
    <property type="entry name" value="Immunoglobulins"/>
    <property type="match status" value="2"/>
</dbReference>
<feature type="domain" description="NOMO second beta-sandwich" evidence="11">
    <location>
        <begin position="149"/>
        <end position="218"/>
    </location>
</feature>
<evidence type="ECO:0000256" key="2">
    <source>
        <dbReference type="ARBA" id="ARBA00022692"/>
    </source>
</evidence>
<evidence type="ECO:0000313" key="14">
    <source>
        <dbReference type="Proteomes" id="UP000816034"/>
    </source>
</evidence>
<dbReference type="EMBL" id="PYSW02000026">
    <property type="protein sequence ID" value="KAG2381699.1"/>
    <property type="molecule type" value="Genomic_DNA"/>
</dbReference>
<dbReference type="InterPro" id="IPR055074">
    <property type="entry name" value="NOMO1-3_2nd"/>
</dbReference>
<feature type="domain" description="NOMO seventh transthyretin-like" evidence="12">
    <location>
        <begin position="589"/>
        <end position="661"/>
    </location>
</feature>
<evidence type="ECO:0000256" key="1">
    <source>
        <dbReference type="ARBA" id="ARBA00004115"/>
    </source>
</evidence>
<evidence type="ECO:0000259" key="11">
    <source>
        <dbReference type="Pfam" id="PF22904"/>
    </source>
</evidence>
<dbReference type="Proteomes" id="UP000816034">
    <property type="component" value="Unassembled WGS sequence"/>
</dbReference>
<evidence type="ECO:0000256" key="4">
    <source>
        <dbReference type="ARBA" id="ARBA00022824"/>
    </source>
</evidence>
<dbReference type="Pfam" id="PF22904">
    <property type="entry name" value="NOMO1-like_2nd"/>
    <property type="match status" value="1"/>
</dbReference>
<dbReference type="SUPFAM" id="SSF49478">
    <property type="entry name" value="Cna protein B-type domain"/>
    <property type="match status" value="2"/>
</dbReference>
<keyword evidence="3 8" id="KW-0732">Signal</keyword>
<dbReference type="RefSeq" id="XP_044547379.1">
    <property type="nucleotide sequence ID" value="XM_044695905.1"/>
</dbReference>
<dbReference type="GeneID" id="68098538"/>
<dbReference type="AlphaFoldDB" id="A0AA88GMI1"/>
<keyword evidence="14" id="KW-1185">Reference proteome</keyword>
<dbReference type="Pfam" id="PF22898">
    <property type="entry name" value="NOMO1-like_1st"/>
    <property type="match status" value="1"/>
</dbReference>
<dbReference type="InterPro" id="IPR051417">
    <property type="entry name" value="SDr/BOS_complex"/>
</dbReference>
<feature type="region of interest" description="Disordered" evidence="7">
    <location>
        <begin position="1093"/>
        <end position="1112"/>
    </location>
</feature>
<dbReference type="GO" id="GO:0005789">
    <property type="term" value="C:endoplasmic reticulum membrane"/>
    <property type="evidence" value="ECO:0007669"/>
    <property type="project" value="UniProtKB-SubCell"/>
</dbReference>
<keyword evidence="2" id="KW-0812">Transmembrane</keyword>
<feature type="chain" id="PRO_5041674328" evidence="8">
    <location>
        <begin position="30"/>
        <end position="1181"/>
    </location>
</feature>
<evidence type="ECO:0000256" key="8">
    <source>
        <dbReference type="SAM" id="SignalP"/>
    </source>
</evidence>
<dbReference type="InterPro" id="IPR008969">
    <property type="entry name" value="CarboxyPept-like_regulatory"/>
</dbReference>
<dbReference type="InterPro" id="IPR056319">
    <property type="entry name" value="NOMO_7th"/>
</dbReference>
<evidence type="ECO:0000259" key="9">
    <source>
        <dbReference type="Pfam" id="PF22898"/>
    </source>
</evidence>
<keyword evidence="6" id="KW-0472">Membrane</keyword>
<dbReference type="PANTHER" id="PTHR23303:SF14">
    <property type="entry name" value="BOS COMPLEX SUBUNIT NOMO1-RELATED"/>
    <property type="match status" value="1"/>
</dbReference>
<feature type="domain" description="NOMO-like N-terminal beta-sandwich" evidence="9">
    <location>
        <begin position="44"/>
        <end position="109"/>
    </location>
</feature>
<dbReference type="Pfam" id="PF22902">
    <property type="entry name" value="NOMO1-like_9th"/>
    <property type="match status" value="1"/>
</dbReference>
<reference evidence="13 14" key="1">
    <citation type="journal article" date="2018" name="BMC Genomics">
        <title>The genome of Naegleria lovaniensis, the basis for a comparative approach to unravel pathogenicity factors of the human pathogenic amoeba N. fowleri.</title>
        <authorList>
            <person name="Liechti N."/>
            <person name="Schurch N."/>
            <person name="Bruggmann R."/>
            <person name="Wittwer M."/>
        </authorList>
    </citation>
    <scope>NUCLEOTIDE SEQUENCE [LARGE SCALE GENOMIC DNA]</scope>
    <source>
        <strain evidence="13 14">ATCC 30569</strain>
    </source>
</reference>
<protein>
    <submittedName>
        <fullName evidence="13">Uncharacterized protein</fullName>
    </submittedName>
</protein>